<keyword evidence="5" id="KW-0378">Hydrolase</keyword>
<evidence type="ECO:0000256" key="7">
    <source>
        <dbReference type="ARBA" id="ARBA00070925"/>
    </source>
</evidence>
<dbReference type="InterPro" id="IPR013520">
    <property type="entry name" value="Ribonucl_H"/>
</dbReference>
<keyword evidence="2" id="KW-0548">Nucleotidyltransferase</keyword>
<keyword evidence="6" id="KW-0239">DNA-directed DNA polymerase</keyword>
<proteinExistence type="predicted"/>
<dbReference type="CDD" id="cd06127">
    <property type="entry name" value="DEDDh"/>
    <property type="match status" value="1"/>
</dbReference>
<dbReference type="EMBL" id="MUIZ01000001">
    <property type="protein sequence ID" value="OUK05309.1"/>
    <property type="molecule type" value="Genomic_DNA"/>
</dbReference>
<dbReference type="AlphaFoldDB" id="A0A252CG33"/>
<dbReference type="GO" id="GO:0045004">
    <property type="term" value="P:DNA replication proofreading"/>
    <property type="evidence" value="ECO:0007669"/>
    <property type="project" value="TreeGrafter"/>
</dbReference>
<dbReference type="Pfam" id="PF00929">
    <property type="entry name" value="RNase_T"/>
    <property type="match status" value="1"/>
</dbReference>
<sequence>MRKECDKVEHYVVFDFETTGFSTQKNEIIQIGAVKYDQSHQEIARFNQLIKPTRSYLPTKISELTGIWPASLLGQPVLAEVLPDFIAFSRDSLMVAHNAPFDVSFLYQAIVDCEIGDAPHFQVYDTLSEAKKLVQMPNYKLETFKDVLGIDLRSHDALNDCLITARLYQYLQDLSRPPKPQLVSNESLQMDLFGEIDTTITEEVRRKLSLPITKDLVYYRRDTQRNWQKFEVTGLAITAAYSTGYSLTATLYNNETVTIHSDFLKEMQKANFTNEIEKEG</sequence>
<keyword evidence="3" id="KW-0235">DNA replication</keyword>
<dbReference type="GO" id="GO:0005829">
    <property type="term" value="C:cytosol"/>
    <property type="evidence" value="ECO:0007669"/>
    <property type="project" value="TreeGrafter"/>
</dbReference>
<accession>A0A252CG33</accession>
<evidence type="ECO:0000313" key="9">
    <source>
        <dbReference type="EMBL" id="OUK05309.1"/>
    </source>
</evidence>
<dbReference type="Proteomes" id="UP000194606">
    <property type="component" value="Unassembled WGS sequence"/>
</dbReference>
<protein>
    <recommendedName>
        <fullName evidence="7">DNA polymerase III polC-type</fullName>
    </recommendedName>
</protein>
<dbReference type="SUPFAM" id="SSF53098">
    <property type="entry name" value="Ribonuclease H-like"/>
    <property type="match status" value="1"/>
</dbReference>
<evidence type="ECO:0000259" key="8">
    <source>
        <dbReference type="SMART" id="SM00479"/>
    </source>
</evidence>
<keyword evidence="5" id="KW-0269">Exonuclease</keyword>
<evidence type="ECO:0000256" key="5">
    <source>
        <dbReference type="ARBA" id="ARBA00022839"/>
    </source>
</evidence>
<dbReference type="RefSeq" id="WP_086582092.1">
    <property type="nucleotide sequence ID" value="NZ_MUIZ01000001.1"/>
</dbReference>
<reference evidence="9 10" key="1">
    <citation type="submission" date="2017-02" db="EMBL/GenBank/DDBJ databases">
        <authorList>
            <person name="Peterson S.W."/>
        </authorList>
    </citation>
    <scope>NUCLEOTIDE SEQUENCE [LARGE SCALE GENOMIC DNA]</scope>
    <source>
        <strain evidence="9">159469</strain>
    </source>
</reference>
<evidence type="ECO:0000313" key="10">
    <source>
        <dbReference type="Proteomes" id="UP000194606"/>
    </source>
</evidence>
<evidence type="ECO:0000256" key="1">
    <source>
        <dbReference type="ARBA" id="ARBA00022679"/>
    </source>
</evidence>
<dbReference type="NCBIfam" id="TIGR00573">
    <property type="entry name" value="dnaq"/>
    <property type="match status" value="1"/>
</dbReference>
<dbReference type="InterPro" id="IPR012337">
    <property type="entry name" value="RNaseH-like_sf"/>
</dbReference>
<dbReference type="PANTHER" id="PTHR30231:SF41">
    <property type="entry name" value="DNA POLYMERASE III SUBUNIT EPSILON"/>
    <property type="match status" value="1"/>
</dbReference>
<dbReference type="InterPro" id="IPR006054">
    <property type="entry name" value="DnaQ"/>
</dbReference>
<dbReference type="GO" id="GO:0003677">
    <property type="term" value="F:DNA binding"/>
    <property type="evidence" value="ECO:0007669"/>
    <property type="project" value="InterPro"/>
</dbReference>
<evidence type="ECO:0000256" key="2">
    <source>
        <dbReference type="ARBA" id="ARBA00022695"/>
    </source>
</evidence>
<gene>
    <name evidence="9" type="ORF">BZZ03_00915</name>
</gene>
<dbReference type="GO" id="GO:0008408">
    <property type="term" value="F:3'-5' exonuclease activity"/>
    <property type="evidence" value="ECO:0007669"/>
    <property type="project" value="TreeGrafter"/>
</dbReference>
<dbReference type="FunFam" id="3.30.420.10:FF:000045">
    <property type="entry name" value="3'-5' exonuclease DinG"/>
    <property type="match status" value="1"/>
</dbReference>
<organism evidence="9 10">
    <name type="scientific">Lactococcus petauri</name>
    <dbReference type="NCBI Taxonomy" id="1940789"/>
    <lineage>
        <taxon>Bacteria</taxon>
        <taxon>Bacillati</taxon>
        <taxon>Bacillota</taxon>
        <taxon>Bacilli</taxon>
        <taxon>Lactobacillales</taxon>
        <taxon>Streptococcaceae</taxon>
        <taxon>Lactococcus</taxon>
    </lineage>
</organism>
<evidence type="ECO:0000256" key="6">
    <source>
        <dbReference type="ARBA" id="ARBA00022932"/>
    </source>
</evidence>
<feature type="domain" description="Exonuclease" evidence="8">
    <location>
        <begin position="10"/>
        <end position="177"/>
    </location>
</feature>
<keyword evidence="1" id="KW-0808">Transferase</keyword>
<dbReference type="SMART" id="SM00479">
    <property type="entry name" value="EXOIII"/>
    <property type="match status" value="1"/>
</dbReference>
<dbReference type="InterPro" id="IPR036397">
    <property type="entry name" value="RNaseH_sf"/>
</dbReference>
<keyword evidence="4" id="KW-0540">Nuclease</keyword>
<dbReference type="PANTHER" id="PTHR30231">
    <property type="entry name" value="DNA POLYMERASE III SUBUNIT EPSILON"/>
    <property type="match status" value="1"/>
</dbReference>
<comment type="caution">
    <text evidence="9">The sequence shown here is derived from an EMBL/GenBank/DDBJ whole genome shotgun (WGS) entry which is preliminary data.</text>
</comment>
<evidence type="ECO:0000256" key="4">
    <source>
        <dbReference type="ARBA" id="ARBA00022722"/>
    </source>
</evidence>
<name>A0A252CG33_9LACT</name>
<evidence type="ECO:0000256" key="3">
    <source>
        <dbReference type="ARBA" id="ARBA00022705"/>
    </source>
</evidence>
<dbReference type="GO" id="GO:0003887">
    <property type="term" value="F:DNA-directed DNA polymerase activity"/>
    <property type="evidence" value="ECO:0007669"/>
    <property type="project" value="UniProtKB-KW"/>
</dbReference>
<dbReference type="Gene3D" id="3.30.420.10">
    <property type="entry name" value="Ribonuclease H-like superfamily/Ribonuclease H"/>
    <property type="match status" value="1"/>
</dbReference>